<evidence type="ECO:0000259" key="3">
    <source>
        <dbReference type="PROSITE" id="PS50921"/>
    </source>
</evidence>
<dbReference type="SUPFAM" id="SSF52091">
    <property type="entry name" value="SpoIIaa-like"/>
    <property type="match status" value="1"/>
</dbReference>
<dbReference type="Gene3D" id="1.10.10.10">
    <property type="entry name" value="Winged helix-like DNA-binding domain superfamily/Winged helix DNA-binding domain"/>
    <property type="match status" value="1"/>
</dbReference>
<dbReference type="InterPro" id="IPR058548">
    <property type="entry name" value="MlaB-like_STAS"/>
</dbReference>
<dbReference type="InterPro" id="IPR036388">
    <property type="entry name" value="WH-like_DNA-bd_sf"/>
</dbReference>
<feature type="compositionally biased region" description="Basic and acidic residues" evidence="1">
    <location>
        <begin position="1"/>
        <end position="17"/>
    </location>
</feature>
<dbReference type="InterPro" id="IPR005561">
    <property type="entry name" value="ANTAR"/>
</dbReference>
<dbReference type="Pfam" id="PF13466">
    <property type="entry name" value="STAS_2"/>
    <property type="match status" value="1"/>
</dbReference>
<organism evidence="4 5">
    <name type="scientific">Streptomyces broussonetiae</name>
    <dbReference type="NCBI Taxonomy" id="2686304"/>
    <lineage>
        <taxon>Bacteria</taxon>
        <taxon>Bacillati</taxon>
        <taxon>Actinomycetota</taxon>
        <taxon>Actinomycetes</taxon>
        <taxon>Kitasatosporales</taxon>
        <taxon>Streptomycetaceae</taxon>
        <taxon>Streptomyces</taxon>
    </lineage>
</organism>
<evidence type="ECO:0000313" key="5">
    <source>
        <dbReference type="Proteomes" id="UP000436138"/>
    </source>
</evidence>
<dbReference type="SMART" id="SM01012">
    <property type="entry name" value="ANTAR"/>
    <property type="match status" value="1"/>
</dbReference>
<dbReference type="CDD" id="cd07043">
    <property type="entry name" value="STAS_anti-anti-sigma_factors"/>
    <property type="match status" value="1"/>
</dbReference>
<dbReference type="Proteomes" id="UP000436138">
    <property type="component" value="Chromosome"/>
</dbReference>
<feature type="domain" description="STAS" evidence="2">
    <location>
        <begin position="36"/>
        <end position="149"/>
    </location>
</feature>
<feature type="domain" description="ANTAR" evidence="3">
    <location>
        <begin position="144"/>
        <end position="205"/>
    </location>
</feature>
<feature type="region of interest" description="Disordered" evidence="1">
    <location>
        <begin position="1"/>
        <end position="20"/>
    </location>
</feature>
<feature type="region of interest" description="Disordered" evidence="1">
    <location>
        <begin position="229"/>
        <end position="255"/>
    </location>
</feature>
<dbReference type="PROSITE" id="PS50921">
    <property type="entry name" value="ANTAR"/>
    <property type="match status" value="1"/>
</dbReference>
<dbReference type="Pfam" id="PF03861">
    <property type="entry name" value="ANTAR"/>
    <property type="match status" value="1"/>
</dbReference>
<gene>
    <name evidence="4" type="ORF">GQF42_42405</name>
</gene>
<name>A0A6I6N714_9ACTN</name>
<protein>
    <submittedName>
        <fullName evidence="4">ANTAR domain-containing protein</fullName>
    </submittedName>
</protein>
<evidence type="ECO:0000256" key="1">
    <source>
        <dbReference type="SAM" id="MobiDB-lite"/>
    </source>
</evidence>
<dbReference type="InterPro" id="IPR002645">
    <property type="entry name" value="STAS_dom"/>
</dbReference>
<dbReference type="SUPFAM" id="SSF52172">
    <property type="entry name" value="CheY-like"/>
    <property type="match status" value="1"/>
</dbReference>
<dbReference type="InterPro" id="IPR011006">
    <property type="entry name" value="CheY-like_superfamily"/>
</dbReference>
<evidence type="ECO:0000259" key="2">
    <source>
        <dbReference type="PROSITE" id="PS50801"/>
    </source>
</evidence>
<dbReference type="AlphaFoldDB" id="A0A6I6N714"/>
<dbReference type="KEGG" id="sbro:GQF42_42405"/>
<dbReference type="EMBL" id="CP047020">
    <property type="protein sequence ID" value="QHA08998.1"/>
    <property type="molecule type" value="Genomic_DNA"/>
</dbReference>
<proteinExistence type="predicted"/>
<sequence length="255" mass="27801">MNEPPRDRPPSSDESDRTLPPATTLLVQAGPRGARVTVTVSGEFCLDDSQRLRHALTKALATSEEGVDLDLGRLKLADCSALNVLLAARRDALTTGRTVTITAASPAAERLLTYTDTYPLFSPAHDHAHPTAVRPGRLRESREDGLLQTEVVQLRRALRTRPEIDLARGILMASFGLNADEAWEVLVTASQNTNTKLHLLAEDVVTAVQGTSLPDPVQRQLTAAVARKRLADGHPQHPARGDRTRRPMLRGVERS</sequence>
<evidence type="ECO:0000313" key="4">
    <source>
        <dbReference type="EMBL" id="QHA08998.1"/>
    </source>
</evidence>
<dbReference type="Gene3D" id="3.30.750.24">
    <property type="entry name" value="STAS domain"/>
    <property type="match status" value="1"/>
</dbReference>
<dbReference type="InterPro" id="IPR036513">
    <property type="entry name" value="STAS_dom_sf"/>
</dbReference>
<accession>A0A6I6N714</accession>
<keyword evidence="5" id="KW-1185">Reference proteome</keyword>
<dbReference type="PROSITE" id="PS50801">
    <property type="entry name" value="STAS"/>
    <property type="match status" value="1"/>
</dbReference>
<dbReference type="GO" id="GO:0003723">
    <property type="term" value="F:RNA binding"/>
    <property type="evidence" value="ECO:0007669"/>
    <property type="project" value="InterPro"/>
</dbReference>
<reference evidence="4 5" key="1">
    <citation type="submission" date="2019-12" db="EMBL/GenBank/DDBJ databases">
        <title>Streptomyces sp. strain T44 isolated from rhizosphere soil of Broussonetia papyrifera.</title>
        <authorList>
            <person name="Mo P."/>
        </authorList>
    </citation>
    <scope>NUCLEOTIDE SEQUENCE [LARGE SCALE GENOMIC DNA]</scope>
    <source>
        <strain evidence="4 5">T44</strain>
    </source>
</reference>